<evidence type="ECO:0000313" key="1">
    <source>
        <dbReference type="EMBL" id="GIY85314.1"/>
    </source>
</evidence>
<dbReference type="AlphaFoldDB" id="A0AAV4WSR3"/>
<keyword evidence="2" id="KW-1185">Reference proteome</keyword>
<gene>
    <name evidence="1" type="ORF">CDAR_317741</name>
</gene>
<dbReference type="Proteomes" id="UP001054837">
    <property type="component" value="Unassembled WGS sequence"/>
</dbReference>
<organism evidence="1 2">
    <name type="scientific">Caerostris darwini</name>
    <dbReference type="NCBI Taxonomy" id="1538125"/>
    <lineage>
        <taxon>Eukaryota</taxon>
        <taxon>Metazoa</taxon>
        <taxon>Ecdysozoa</taxon>
        <taxon>Arthropoda</taxon>
        <taxon>Chelicerata</taxon>
        <taxon>Arachnida</taxon>
        <taxon>Araneae</taxon>
        <taxon>Araneomorphae</taxon>
        <taxon>Entelegynae</taxon>
        <taxon>Araneoidea</taxon>
        <taxon>Araneidae</taxon>
        <taxon>Caerostris</taxon>
    </lineage>
</organism>
<protein>
    <submittedName>
        <fullName evidence="1">Uncharacterized protein</fullName>
    </submittedName>
</protein>
<dbReference type="EMBL" id="BPLQ01015033">
    <property type="protein sequence ID" value="GIY85314.1"/>
    <property type="molecule type" value="Genomic_DNA"/>
</dbReference>
<sequence length="126" mass="14362">MGRKVTCNKCNRIDQVLKGSEYKFYLIVESEKAEKSLWLTDALHEVDFPKEGRPVRNMICEDKPKAATSKPINLTARKSFRLAQVEADVTPEDVAQNVEGIKKTMTSMAFWVTLDVLYINYCSRVA</sequence>
<accession>A0AAV4WSR3</accession>
<evidence type="ECO:0000313" key="2">
    <source>
        <dbReference type="Proteomes" id="UP001054837"/>
    </source>
</evidence>
<proteinExistence type="predicted"/>
<reference evidence="1 2" key="1">
    <citation type="submission" date="2021-06" db="EMBL/GenBank/DDBJ databases">
        <title>Caerostris darwini draft genome.</title>
        <authorList>
            <person name="Kono N."/>
            <person name="Arakawa K."/>
        </authorList>
    </citation>
    <scope>NUCLEOTIDE SEQUENCE [LARGE SCALE GENOMIC DNA]</scope>
</reference>
<comment type="caution">
    <text evidence="1">The sequence shown here is derived from an EMBL/GenBank/DDBJ whole genome shotgun (WGS) entry which is preliminary data.</text>
</comment>
<name>A0AAV4WSR3_9ARAC</name>